<name>A0A7Y4INE8_MYXXA</name>
<dbReference type="EMBL" id="JABFNT010000101">
    <property type="protein sequence ID" value="NOJ81820.1"/>
    <property type="molecule type" value="Genomic_DNA"/>
</dbReference>
<dbReference type="RefSeq" id="WP_171443794.1">
    <property type="nucleotide sequence ID" value="NZ_JABFNS010000108.1"/>
</dbReference>
<accession>A0A7Y4INE8</accession>
<evidence type="ECO:0008006" key="3">
    <source>
        <dbReference type="Google" id="ProtNLM"/>
    </source>
</evidence>
<gene>
    <name evidence="1" type="ORF">HNV28_26395</name>
</gene>
<proteinExistence type="predicted"/>
<dbReference type="Proteomes" id="UP000533080">
    <property type="component" value="Unassembled WGS sequence"/>
</dbReference>
<organism evidence="1 2">
    <name type="scientific">Myxococcus xanthus</name>
    <dbReference type="NCBI Taxonomy" id="34"/>
    <lineage>
        <taxon>Bacteria</taxon>
        <taxon>Pseudomonadati</taxon>
        <taxon>Myxococcota</taxon>
        <taxon>Myxococcia</taxon>
        <taxon>Myxococcales</taxon>
        <taxon>Cystobacterineae</taxon>
        <taxon>Myxococcaceae</taxon>
        <taxon>Myxococcus</taxon>
    </lineage>
</organism>
<protein>
    <recommendedName>
        <fullName evidence="3">Class I SAM-dependent methyltransferase</fullName>
    </recommendedName>
</protein>
<comment type="caution">
    <text evidence="1">The sequence shown here is derived from an EMBL/GenBank/DDBJ whole genome shotgun (WGS) entry which is preliminary data.</text>
</comment>
<reference evidence="1 2" key="1">
    <citation type="submission" date="2020-05" db="EMBL/GenBank/DDBJ databases">
        <authorList>
            <person name="Whitworth D."/>
        </authorList>
    </citation>
    <scope>NUCLEOTIDE SEQUENCE [LARGE SCALE GENOMIC DNA]</scope>
    <source>
        <strain evidence="1 2">AM005</strain>
    </source>
</reference>
<evidence type="ECO:0000313" key="2">
    <source>
        <dbReference type="Proteomes" id="UP000533080"/>
    </source>
</evidence>
<dbReference type="AlphaFoldDB" id="A0A7Y4INE8"/>
<evidence type="ECO:0000313" key="1">
    <source>
        <dbReference type="EMBL" id="NOJ81820.1"/>
    </source>
</evidence>
<sequence length="265" mass="29737">MQRAHLFEFNDLPWLPAPIRKTIREFLHHMSVKLRMYDAAFDLLAELLRQRGLTSIQALCAGDGGLMVALSRHLAREDVRIQLSDKYPALELYQEAARASGGRLGHVPESVDVLDVPTHMAGLRLIVNAVHHFQPDQVRGILADAVSKRQPIVFMEPVQREPLSILRFCAATPLLCAWLSLGGIWPPSLRRTLLGAVVPVGAFCFFVDGVVSHLRAYHLDEWRALIEQVDGHDGYDWDLRQVPSFMGTRISFLAGLPRPRLQEGA</sequence>